<reference evidence="2 3" key="1">
    <citation type="submission" date="2019-03" db="EMBL/GenBank/DDBJ databases">
        <title>Genomic Encyclopedia of Type Strains, Phase IV (KMG-IV): sequencing the most valuable type-strain genomes for metagenomic binning, comparative biology and taxonomic classification.</title>
        <authorList>
            <person name="Goeker M."/>
        </authorList>
    </citation>
    <scope>NUCLEOTIDE SEQUENCE [LARGE SCALE GENOMIC DNA]</scope>
    <source>
        <strain evidence="2 3">DSM 16326</strain>
    </source>
</reference>
<dbReference type="Proteomes" id="UP000294914">
    <property type="component" value="Unassembled WGS sequence"/>
</dbReference>
<sequence>MSTDRLQTIGWREWIRLPELGIEYIKAKVDTGARSSALHTFDLEPYQNQGIDMVRFKIHPVQHNSKQITECHCPVLDQRTVTDSGGHREKRFVIATEACLADLCWKIEITLTNRDTMRFRMLLGRTAMAGRFLVDPQTSYLAGRRPGR</sequence>
<dbReference type="SUPFAM" id="SSF50630">
    <property type="entry name" value="Acid proteases"/>
    <property type="match status" value="1"/>
</dbReference>
<comment type="caution">
    <text evidence="2">The sequence shown here is derived from an EMBL/GenBank/DDBJ whole genome shotgun (WGS) entry which is preliminary data.</text>
</comment>
<protein>
    <recommendedName>
        <fullName evidence="1">Retropepsin-like aspartic endopeptidase domain-containing protein</fullName>
    </recommendedName>
</protein>
<proteinExistence type="predicted"/>
<evidence type="ECO:0000259" key="1">
    <source>
        <dbReference type="Pfam" id="PF05618"/>
    </source>
</evidence>
<evidence type="ECO:0000313" key="2">
    <source>
        <dbReference type="EMBL" id="TDY04182.1"/>
    </source>
</evidence>
<organism evidence="2 3">
    <name type="scientific">Thiohalophilus thiocyanatoxydans</name>
    <dbReference type="NCBI Taxonomy" id="381308"/>
    <lineage>
        <taxon>Bacteria</taxon>
        <taxon>Pseudomonadati</taxon>
        <taxon>Pseudomonadota</taxon>
        <taxon>Gammaproteobacteria</taxon>
        <taxon>Thiohalomonadales</taxon>
        <taxon>Thiohalophilaceae</taxon>
        <taxon>Thiohalophilus</taxon>
    </lineage>
</organism>
<dbReference type="RefSeq" id="WP_134080866.1">
    <property type="nucleotide sequence ID" value="NZ_SOQX01000001.1"/>
</dbReference>
<gene>
    <name evidence="2" type="ORF">EDC23_0554</name>
</gene>
<dbReference type="PANTHER" id="PTHR38037">
    <property type="entry name" value="ZN_PROTEASE DOMAIN-CONTAINING PROTEIN"/>
    <property type="match status" value="1"/>
</dbReference>
<dbReference type="InterPro" id="IPR021109">
    <property type="entry name" value="Peptidase_aspartic_dom_sf"/>
</dbReference>
<evidence type="ECO:0000313" key="3">
    <source>
        <dbReference type="Proteomes" id="UP000294914"/>
    </source>
</evidence>
<dbReference type="Pfam" id="PF05618">
    <property type="entry name" value="Zn_protease"/>
    <property type="match status" value="1"/>
</dbReference>
<dbReference type="AlphaFoldDB" id="A0A4R8IT10"/>
<dbReference type="Gene3D" id="2.40.70.10">
    <property type="entry name" value="Acid Proteases"/>
    <property type="match status" value="1"/>
</dbReference>
<dbReference type="InterPro" id="IPR008503">
    <property type="entry name" value="Asp_endopeptidase"/>
</dbReference>
<name>A0A4R8IT10_9GAMM</name>
<dbReference type="OrthoDB" id="9782977at2"/>
<dbReference type="EMBL" id="SOQX01000001">
    <property type="protein sequence ID" value="TDY04182.1"/>
    <property type="molecule type" value="Genomic_DNA"/>
</dbReference>
<dbReference type="PANTHER" id="PTHR38037:SF1">
    <property type="entry name" value="ATP-DEPENDENT ZINC PROTEASE DOMAIN-CONTAINING PROTEIN-RELATED"/>
    <property type="match status" value="1"/>
</dbReference>
<accession>A0A4R8IT10</accession>
<keyword evidence="3" id="KW-1185">Reference proteome</keyword>
<feature type="domain" description="Retropepsin-like aspartic endopeptidase" evidence="1">
    <location>
        <begin position="9"/>
        <end position="144"/>
    </location>
</feature>